<keyword evidence="8" id="KW-1185">Reference proteome</keyword>
<feature type="coiled-coil region" evidence="4">
    <location>
        <begin position="7"/>
        <end position="34"/>
    </location>
</feature>
<proteinExistence type="predicted"/>
<dbReference type="InterPro" id="IPR001650">
    <property type="entry name" value="Helicase_C-like"/>
</dbReference>
<protein>
    <submittedName>
        <fullName evidence="7">Competence protein ComFA</fullName>
    </submittedName>
</protein>
<dbReference type="PROSITE" id="PS51192">
    <property type="entry name" value="HELICASE_ATP_BIND_1"/>
    <property type="match status" value="1"/>
</dbReference>
<dbReference type="SMART" id="SM00490">
    <property type="entry name" value="HELICc"/>
    <property type="match status" value="1"/>
</dbReference>
<feature type="domain" description="Helicase ATP-binding" evidence="5">
    <location>
        <begin position="197"/>
        <end position="349"/>
    </location>
</feature>
<dbReference type="GO" id="GO:0003677">
    <property type="term" value="F:DNA binding"/>
    <property type="evidence" value="ECO:0007669"/>
    <property type="project" value="UniProtKB-KW"/>
</dbReference>
<gene>
    <name evidence="7" type="ORF">DES38_10186</name>
</gene>
<dbReference type="GO" id="GO:0043138">
    <property type="term" value="F:3'-5' DNA helicase activity"/>
    <property type="evidence" value="ECO:0007669"/>
    <property type="project" value="TreeGrafter"/>
</dbReference>
<dbReference type="Gene3D" id="3.40.50.300">
    <property type="entry name" value="P-loop containing nucleotide triphosphate hydrolases"/>
    <property type="match status" value="2"/>
</dbReference>
<reference evidence="7 8" key="1">
    <citation type="submission" date="2018-05" db="EMBL/GenBank/DDBJ databases">
        <title>Genomic Encyclopedia of Type Strains, Phase IV (KMG-IV): sequencing the most valuable type-strain genomes for metagenomic binning, comparative biology and taxonomic classification.</title>
        <authorList>
            <person name="Goeker M."/>
        </authorList>
    </citation>
    <scope>NUCLEOTIDE SEQUENCE [LARGE SCALE GENOMIC DNA]</scope>
    <source>
        <strain evidence="7 8">DSM 22440</strain>
    </source>
</reference>
<dbReference type="SMART" id="SM00487">
    <property type="entry name" value="DEXDc"/>
    <property type="match status" value="1"/>
</dbReference>
<dbReference type="SUPFAM" id="SSF52540">
    <property type="entry name" value="P-loop containing nucleoside triphosphate hydrolases"/>
    <property type="match status" value="1"/>
</dbReference>
<dbReference type="InterPro" id="IPR027417">
    <property type="entry name" value="P-loop_NTPase"/>
</dbReference>
<evidence type="ECO:0000256" key="1">
    <source>
        <dbReference type="ARBA" id="ARBA00022741"/>
    </source>
</evidence>
<evidence type="ECO:0000256" key="3">
    <source>
        <dbReference type="ARBA" id="ARBA00023125"/>
    </source>
</evidence>
<dbReference type="AlphaFoldDB" id="A0A2V3WDL6"/>
<evidence type="ECO:0000256" key="4">
    <source>
        <dbReference type="SAM" id="Coils"/>
    </source>
</evidence>
<sequence length="515" mass="57993">MRITTENNQQSDQLRELKKEADEREMEKVAASKRARPATGMTFSGRLLLDYEYQAVEAAIRAFGSQLTVTAEPGLTQSLWQRKCHRCGNTDSALFGQFPCAVCEHTVAYCKYCLVFGRVTRCTTLYHISEHHADRPQTHASESGENEAKVQVQGANLVFSTGMQLKDTPIKQGKWVSFQFASQLSPRQQFASDRIVEAIQTGLPELLVYAVCGAGKTEMLFYGILEALRSGKRVALASPRADVVRELYPRFTTVFTEIDVLCHYGGSNNHDQEAPLTLLTTHQLIRYKQAFDVLVIDEVDAFPFHNDPVLIQLSKRALKTSGTMIYLTATPRKAHLNEKLPTVFVPSRFHNHPLPVPDSRYATFTTHHLPKRFFHDYAKHQLTQRQLLIFVPTVSVAAVVEETLRKQLPKTTIAAVHANDCERIEKVTAFRLRHTDVLITTTILERGVTFPSVNVFVFQADHHVFDEAALVQIAGRAGRSPHDPTGMVIFYHRGTTRAIKRSIRAITAMNARCHP</sequence>
<dbReference type="GO" id="GO:0005524">
    <property type="term" value="F:ATP binding"/>
    <property type="evidence" value="ECO:0007669"/>
    <property type="project" value="UniProtKB-KW"/>
</dbReference>
<dbReference type="PROSITE" id="PS51194">
    <property type="entry name" value="HELICASE_CTER"/>
    <property type="match status" value="1"/>
</dbReference>
<organism evidence="7 8">
    <name type="scientific">Streptohalobacillus salinus</name>
    <dbReference type="NCBI Taxonomy" id="621096"/>
    <lineage>
        <taxon>Bacteria</taxon>
        <taxon>Bacillati</taxon>
        <taxon>Bacillota</taxon>
        <taxon>Bacilli</taxon>
        <taxon>Bacillales</taxon>
        <taxon>Bacillaceae</taxon>
        <taxon>Streptohalobacillus</taxon>
    </lineage>
</organism>
<evidence type="ECO:0000313" key="7">
    <source>
        <dbReference type="EMBL" id="PXW93006.1"/>
    </source>
</evidence>
<dbReference type="PANTHER" id="PTHR30580:SF1">
    <property type="entry name" value="COMF OPERON PROTEIN 1"/>
    <property type="match status" value="1"/>
</dbReference>
<dbReference type="GO" id="GO:0006270">
    <property type="term" value="P:DNA replication initiation"/>
    <property type="evidence" value="ECO:0007669"/>
    <property type="project" value="TreeGrafter"/>
</dbReference>
<name>A0A2V3WDL6_9BACI</name>
<dbReference type="InterPro" id="IPR011545">
    <property type="entry name" value="DEAD/DEAH_box_helicase_dom"/>
</dbReference>
<keyword evidence="3" id="KW-0238">DNA-binding</keyword>
<comment type="caution">
    <text evidence="7">The sequence shown here is derived from an EMBL/GenBank/DDBJ whole genome shotgun (WGS) entry which is preliminary data.</text>
</comment>
<dbReference type="PANTHER" id="PTHR30580">
    <property type="entry name" value="PRIMOSOMAL PROTEIN N"/>
    <property type="match status" value="1"/>
</dbReference>
<dbReference type="GO" id="GO:0006302">
    <property type="term" value="P:double-strand break repair"/>
    <property type="evidence" value="ECO:0007669"/>
    <property type="project" value="TreeGrafter"/>
</dbReference>
<dbReference type="GO" id="GO:0006310">
    <property type="term" value="P:DNA recombination"/>
    <property type="evidence" value="ECO:0007669"/>
    <property type="project" value="TreeGrafter"/>
</dbReference>
<keyword evidence="4" id="KW-0175">Coiled coil</keyword>
<feature type="domain" description="Helicase C-terminal" evidence="6">
    <location>
        <begin position="377"/>
        <end position="515"/>
    </location>
</feature>
<dbReference type="Proteomes" id="UP000247922">
    <property type="component" value="Unassembled WGS sequence"/>
</dbReference>
<evidence type="ECO:0000256" key="2">
    <source>
        <dbReference type="ARBA" id="ARBA00022840"/>
    </source>
</evidence>
<keyword evidence="1" id="KW-0547">Nucleotide-binding</keyword>
<evidence type="ECO:0000259" key="5">
    <source>
        <dbReference type="PROSITE" id="PS51192"/>
    </source>
</evidence>
<dbReference type="Pfam" id="PF00270">
    <property type="entry name" value="DEAD"/>
    <property type="match status" value="1"/>
</dbReference>
<evidence type="ECO:0000259" key="6">
    <source>
        <dbReference type="PROSITE" id="PS51194"/>
    </source>
</evidence>
<evidence type="ECO:0000313" key="8">
    <source>
        <dbReference type="Proteomes" id="UP000247922"/>
    </source>
</evidence>
<accession>A0A2V3WDL6</accession>
<dbReference type="InterPro" id="IPR014001">
    <property type="entry name" value="Helicase_ATP-bd"/>
</dbReference>
<dbReference type="EMBL" id="QJJR01000001">
    <property type="protein sequence ID" value="PXW93006.1"/>
    <property type="molecule type" value="Genomic_DNA"/>
</dbReference>
<keyword evidence="2" id="KW-0067">ATP-binding</keyword>
<dbReference type="Pfam" id="PF00271">
    <property type="entry name" value="Helicase_C"/>
    <property type="match status" value="1"/>
</dbReference>